<evidence type="ECO:0000256" key="7">
    <source>
        <dbReference type="ARBA" id="ARBA00023242"/>
    </source>
</evidence>
<dbReference type="SMART" id="SM00501">
    <property type="entry name" value="BRIGHT"/>
    <property type="match status" value="1"/>
</dbReference>
<gene>
    <name evidence="11" type="ORF">L207DRAFT_573195</name>
</gene>
<dbReference type="Pfam" id="PF16589">
    <property type="entry name" value="BRCT_2"/>
    <property type="match status" value="1"/>
</dbReference>
<dbReference type="EMBL" id="KZ613964">
    <property type="protein sequence ID" value="PMD31138.1"/>
    <property type="molecule type" value="Genomic_DNA"/>
</dbReference>
<dbReference type="InterPro" id="IPR038104">
    <property type="entry name" value="Rap1_C_sf"/>
</dbReference>
<keyword evidence="5" id="KW-0010">Activator</keyword>
<dbReference type="Pfam" id="PF08914">
    <property type="entry name" value="Myb_Rap1"/>
    <property type="match status" value="1"/>
</dbReference>
<dbReference type="SUPFAM" id="SSF46689">
    <property type="entry name" value="Homeodomain-like"/>
    <property type="match status" value="1"/>
</dbReference>
<evidence type="ECO:0000313" key="11">
    <source>
        <dbReference type="EMBL" id="PMD31138.1"/>
    </source>
</evidence>
<feature type="compositionally biased region" description="Acidic residues" evidence="9">
    <location>
        <begin position="631"/>
        <end position="642"/>
    </location>
</feature>
<keyword evidence="7 8" id="KW-0539">Nucleus</keyword>
<organism evidence="11 12">
    <name type="scientific">Hyaloscypha variabilis (strain UAMH 11265 / GT02V1 / F)</name>
    <name type="common">Meliniomyces variabilis</name>
    <dbReference type="NCBI Taxonomy" id="1149755"/>
    <lineage>
        <taxon>Eukaryota</taxon>
        <taxon>Fungi</taxon>
        <taxon>Dikarya</taxon>
        <taxon>Ascomycota</taxon>
        <taxon>Pezizomycotina</taxon>
        <taxon>Leotiomycetes</taxon>
        <taxon>Helotiales</taxon>
        <taxon>Hyaloscyphaceae</taxon>
        <taxon>Hyaloscypha</taxon>
        <taxon>Hyaloscypha variabilis</taxon>
    </lineage>
</organism>
<dbReference type="Pfam" id="PF01388">
    <property type="entry name" value="ARID"/>
    <property type="match status" value="1"/>
</dbReference>
<evidence type="ECO:0000313" key="12">
    <source>
        <dbReference type="Proteomes" id="UP000235786"/>
    </source>
</evidence>
<feature type="compositionally biased region" description="Polar residues" evidence="9">
    <location>
        <begin position="699"/>
        <end position="724"/>
    </location>
</feature>
<protein>
    <recommendedName>
        <fullName evidence="8">DNA-binding protein RAP1</fullName>
    </recommendedName>
</protein>
<feature type="region of interest" description="Disordered" evidence="9">
    <location>
        <begin position="166"/>
        <end position="254"/>
    </location>
</feature>
<evidence type="ECO:0000256" key="1">
    <source>
        <dbReference type="ARBA" id="ARBA00010467"/>
    </source>
</evidence>
<dbReference type="InterPro" id="IPR015010">
    <property type="entry name" value="TERF2IP_Myb"/>
</dbReference>
<comment type="subunit">
    <text evidence="8">Homodimer.</text>
</comment>
<dbReference type="PANTHER" id="PTHR16466:SF6">
    <property type="entry name" value="TELOMERIC REPEAT-BINDING FACTOR 2-INTERACTING PROTEIN 1"/>
    <property type="match status" value="1"/>
</dbReference>
<feature type="compositionally biased region" description="Polar residues" evidence="9">
    <location>
        <begin position="200"/>
        <end position="216"/>
    </location>
</feature>
<keyword evidence="4" id="KW-0805">Transcription regulation</keyword>
<name>A0A2J6QXY6_HYAVF</name>
<dbReference type="CDD" id="cd11655">
    <property type="entry name" value="rap1_myb-like"/>
    <property type="match status" value="1"/>
</dbReference>
<keyword evidence="6" id="KW-0804">Transcription</keyword>
<evidence type="ECO:0000256" key="2">
    <source>
        <dbReference type="ARBA" id="ARBA00022454"/>
    </source>
</evidence>
<dbReference type="PROSITE" id="PS51011">
    <property type="entry name" value="ARID"/>
    <property type="match status" value="1"/>
</dbReference>
<feature type="compositionally biased region" description="Polar residues" evidence="9">
    <location>
        <begin position="368"/>
        <end position="377"/>
    </location>
</feature>
<proteinExistence type="inferred from homology"/>
<feature type="compositionally biased region" description="Acidic residues" evidence="9">
    <location>
        <begin position="173"/>
        <end position="185"/>
    </location>
</feature>
<evidence type="ECO:0000256" key="8">
    <source>
        <dbReference type="RuleBase" id="RU367107"/>
    </source>
</evidence>
<dbReference type="SMART" id="SM01014">
    <property type="entry name" value="ARID"/>
    <property type="match status" value="1"/>
</dbReference>
<reference evidence="11 12" key="1">
    <citation type="submission" date="2016-04" db="EMBL/GenBank/DDBJ databases">
        <title>A degradative enzymes factory behind the ericoid mycorrhizal symbiosis.</title>
        <authorList>
            <consortium name="DOE Joint Genome Institute"/>
            <person name="Martino E."/>
            <person name="Morin E."/>
            <person name="Grelet G."/>
            <person name="Kuo A."/>
            <person name="Kohler A."/>
            <person name="Daghino S."/>
            <person name="Barry K."/>
            <person name="Choi C."/>
            <person name="Cichocki N."/>
            <person name="Clum A."/>
            <person name="Copeland A."/>
            <person name="Hainaut M."/>
            <person name="Haridas S."/>
            <person name="Labutti K."/>
            <person name="Lindquist E."/>
            <person name="Lipzen A."/>
            <person name="Khouja H.-R."/>
            <person name="Murat C."/>
            <person name="Ohm R."/>
            <person name="Olson A."/>
            <person name="Spatafora J."/>
            <person name="Veneault-Fourrey C."/>
            <person name="Henrissat B."/>
            <person name="Grigoriev I."/>
            <person name="Martin F."/>
            <person name="Perotto S."/>
        </authorList>
    </citation>
    <scope>NUCLEOTIDE SEQUENCE [LARGE SCALE GENOMIC DNA]</scope>
    <source>
        <strain evidence="11 12">F</strain>
    </source>
</reference>
<feature type="compositionally biased region" description="Acidic residues" evidence="9">
    <location>
        <begin position="516"/>
        <end position="547"/>
    </location>
</feature>
<dbReference type="GO" id="GO:0070187">
    <property type="term" value="C:shelterin complex"/>
    <property type="evidence" value="ECO:0007669"/>
    <property type="project" value="TreeGrafter"/>
</dbReference>
<dbReference type="InterPro" id="IPR001606">
    <property type="entry name" value="ARID_dom"/>
</dbReference>
<sequence length="835" mass="94104">MASIVYEGVGGGGQLFAGVKFFLMQRLPTRDRWKGLVKANGGQVVDLEKQADLIIADHARKDIPPGSISWKFIEQSVAKGVLEDIEDHRAGPPVGTIREVGSVQPAKKGRTPFTAEDDRILMEWCIKAERKGLSLKGNDLYKQLEAKNNRHTFQSWRDHWIKDLSHRPRPTLSEDDEDGEEEEGDELSKAYSPKFRPPVRQQNTARTATVQRNAPVSSSSSRPPQARAMVDRKPARKSSPPPSSPVKPTAGNAFTDEDTELLSDAYEDILNLDEDHIIDAWVTWAENYPQHTAQEWRNYFKEYVAPRKSAEKKAKRISSPLLNRPQASAAASSLKVSPRPSNRTKFAATLSPSRDLPAQAREIRDSQDTPAQPTQAPTVKRRGSDPTLTDEQIFKHDLLALAQELELDVDFTPVICGRRVALFKLWQVVRSDDFGGLDRVNGMKLWPKVARFLSFKDAQQTTAAEDLKHCYEEILADLEEYQQFKHEQSLTESEEKAMLEAQLKEEAARETQNSYDTEDEIGEEYFKEEEEEDDLEDDLEEEEEDDDLDRRPQYSPRPPIPSSSSKRSFGADRTNVDTSYNKRQRIDKGKGKELEVPSTPEDVINNTQMPRPTFKPSPLKYSSPAYHQQQDEEADDSSEIEDLWTKPLQPQPKPKPPPQILEPETQDFNYPQTQIQPEEEEHDSYLDIPSSPPPRNLPDRSSGSNAANRGSDSNRPGSSTQSQTESEKAAALEQYIDVCIGFGYTGEAVALALDATTMETGNHAMQVMEALENGQEIPDDIPGVWTEEDDRLVEGSVDSEGYKDCVRKHGAHRCGVRKEFLRHKREVSELEEGAT</sequence>
<dbReference type="GO" id="GO:0031848">
    <property type="term" value="P:protection from non-homologous end joining at telomere"/>
    <property type="evidence" value="ECO:0007669"/>
    <property type="project" value="TreeGrafter"/>
</dbReference>
<dbReference type="SUPFAM" id="SSF46774">
    <property type="entry name" value="ARID-like"/>
    <property type="match status" value="1"/>
</dbReference>
<dbReference type="AlphaFoldDB" id="A0A2J6QXY6"/>
<dbReference type="Gene3D" id="1.10.10.60">
    <property type="entry name" value="Homeodomain-like"/>
    <property type="match status" value="2"/>
</dbReference>
<dbReference type="GO" id="GO:0010833">
    <property type="term" value="P:telomere maintenance via telomere lengthening"/>
    <property type="evidence" value="ECO:0007669"/>
    <property type="project" value="UniProtKB-UniRule"/>
</dbReference>
<evidence type="ECO:0000256" key="3">
    <source>
        <dbReference type="ARBA" id="ARBA00022895"/>
    </source>
</evidence>
<dbReference type="InterPro" id="IPR036431">
    <property type="entry name" value="ARID_dom_sf"/>
</dbReference>
<dbReference type="InterPro" id="IPR009057">
    <property type="entry name" value="Homeodomain-like_sf"/>
</dbReference>
<dbReference type="InterPro" id="IPR021661">
    <property type="entry name" value="Rap1_C"/>
</dbReference>
<comment type="similarity">
    <text evidence="1 8">Belongs to the RAP1 family.</text>
</comment>
<dbReference type="GO" id="GO:0042162">
    <property type="term" value="F:telomeric DNA binding"/>
    <property type="evidence" value="ECO:0007669"/>
    <property type="project" value="TreeGrafter"/>
</dbReference>
<dbReference type="InterPro" id="IPR039595">
    <property type="entry name" value="TE2IP/Rap1"/>
</dbReference>
<evidence type="ECO:0000259" key="10">
    <source>
        <dbReference type="PROSITE" id="PS51011"/>
    </source>
</evidence>
<evidence type="ECO:0000256" key="6">
    <source>
        <dbReference type="ARBA" id="ARBA00023163"/>
    </source>
</evidence>
<dbReference type="Gene3D" id="1.10.150.60">
    <property type="entry name" value="ARID DNA-binding domain"/>
    <property type="match status" value="1"/>
</dbReference>
<feature type="compositionally biased region" description="Pro residues" evidence="9">
    <location>
        <begin position="649"/>
        <end position="660"/>
    </location>
</feature>
<keyword evidence="2 8" id="KW-0158">Chromosome</keyword>
<feature type="compositionally biased region" description="Basic and acidic residues" evidence="9">
    <location>
        <begin position="584"/>
        <end position="595"/>
    </location>
</feature>
<feature type="region of interest" description="Disordered" evidence="9">
    <location>
        <begin position="486"/>
        <end position="728"/>
    </location>
</feature>
<feature type="domain" description="ARID" evidence="10">
    <location>
        <begin position="388"/>
        <end position="483"/>
    </location>
</feature>
<dbReference type="PANTHER" id="PTHR16466">
    <property type="entry name" value="TELOMERE REPEAT-BINDING FACTOR 2-INTERACTING PROTEIN 1"/>
    <property type="match status" value="1"/>
</dbReference>
<comment type="subcellular location">
    <subcellularLocation>
        <location evidence="8">Nucleus</location>
    </subcellularLocation>
    <subcellularLocation>
        <location evidence="8">Chromosome</location>
        <location evidence="8">Telomere</location>
    </subcellularLocation>
</comment>
<dbReference type="InterPro" id="IPR001357">
    <property type="entry name" value="BRCT_dom"/>
</dbReference>
<feature type="region of interest" description="Disordered" evidence="9">
    <location>
        <begin position="314"/>
        <end position="387"/>
    </location>
</feature>
<dbReference type="Proteomes" id="UP000235786">
    <property type="component" value="Unassembled WGS sequence"/>
</dbReference>
<evidence type="ECO:0000256" key="9">
    <source>
        <dbReference type="SAM" id="MobiDB-lite"/>
    </source>
</evidence>
<feature type="compositionally biased region" description="Basic and acidic residues" evidence="9">
    <location>
        <begin position="486"/>
        <end position="509"/>
    </location>
</feature>
<dbReference type="Gene3D" id="1.10.10.2170">
    <property type="match status" value="1"/>
</dbReference>
<dbReference type="OrthoDB" id="435460at2759"/>
<dbReference type="STRING" id="1149755.A0A2J6QXY6"/>
<keyword evidence="12" id="KW-1185">Reference proteome</keyword>
<feature type="compositionally biased region" description="Polar residues" evidence="9">
    <location>
        <begin position="325"/>
        <end position="344"/>
    </location>
</feature>
<feature type="compositionally biased region" description="Polar residues" evidence="9">
    <location>
        <begin position="666"/>
        <end position="676"/>
    </location>
</feature>
<evidence type="ECO:0000256" key="5">
    <source>
        <dbReference type="ARBA" id="ARBA00023159"/>
    </source>
</evidence>
<comment type="function">
    <text evidence="8">Involved in the regulation of telomere length, clustering and has a specific role in telomere position effect (TPE).</text>
</comment>
<evidence type="ECO:0000256" key="4">
    <source>
        <dbReference type="ARBA" id="ARBA00023015"/>
    </source>
</evidence>
<accession>A0A2J6QXY6</accession>
<keyword evidence="3 8" id="KW-0779">Telomere</keyword>
<dbReference type="Pfam" id="PF11626">
    <property type="entry name" value="Rap1_C"/>
    <property type="match status" value="1"/>
</dbReference>